<dbReference type="InterPro" id="IPR020590">
    <property type="entry name" value="Guanylate_kinase_CS"/>
</dbReference>
<dbReference type="Proteomes" id="UP000033035">
    <property type="component" value="Unassembled WGS sequence"/>
</dbReference>
<feature type="domain" description="Guanylate kinase-like" evidence="14">
    <location>
        <begin position="3"/>
        <end position="183"/>
    </location>
</feature>
<dbReference type="EMBL" id="AQHW01000016">
    <property type="protein sequence ID" value="KKB54462.1"/>
    <property type="molecule type" value="Genomic_DNA"/>
</dbReference>
<feature type="binding site" evidence="13">
    <location>
        <begin position="10"/>
        <end position="17"/>
    </location>
    <ligand>
        <name>ATP</name>
        <dbReference type="ChEBI" id="CHEBI:30616"/>
    </ligand>
</feature>
<evidence type="ECO:0000256" key="5">
    <source>
        <dbReference type="ARBA" id="ARBA00016296"/>
    </source>
</evidence>
<dbReference type="Pfam" id="PF00625">
    <property type="entry name" value="Guanylate_kin"/>
    <property type="match status" value="1"/>
</dbReference>
<dbReference type="InterPro" id="IPR027417">
    <property type="entry name" value="P-loop_NTPase"/>
</dbReference>
<dbReference type="Gene3D" id="3.40.50.300">
    <property type="entry name" value="P-loop containing nucleotide triphosphate hydrolases"/>
    <property type="match status" value="1"/>
</dbReference>
<evidence type="ECO:0000313" key="16">
    <source>
        <dbReference type="Proteomes" id="UP000033035"/>
    </source>
</evidence>
<evidence type="ECO:0000256" key="12">
    <source>
        <dbReference type="ARBA" id="ARBA00048594"/>
    </source>
</evidence>
<dbReference type="RefSeq" id="WP_028727624.1">
    <property type="nucleotide sequence ID" value="NZ_AUAE01000017.1"/>
</dbReference>
<dbReference type="CDD" id="cd00071">
    <property type="entry name" value="GMPK"/>
    <property type="match status" value="1"/>
</dbReference>
<dbReference type="Gene3D" id="3.30.63.10">
    <property type="entry name" value="Guanylate Kinase phosphate binding domain"/>
    <property type="match status" value="1"/>
</dbReference>
<accession>A0A0F5JAK1</accession>
<evidence type="ECO:0000256" key="7">
    <source>
        <dbReference type="ARBA" id="ARBA00022679"/>
    </source>
</evidence>
<dbReference type="HAMAP" id="MF_00328">
    <property type="entry name" value="Guanylate_kinase"/>
    <property type="match status" value="1"/>
</dbReference>
<evidence type="ECO:0000256" key="3">
    <source>
        <dbReference type="ARBA" id="ARBA00005790"/>
    </source>
</evidence>
<keyword evidence="10 13" id="KW-0067">ATP-binding</keyword>
<comment type="function">
    <text evidence="1 13">Essential for recycling GMP and indirectly, cGMP.</text>
</comment>
<dbReference type="PATRIC" id="fig|1203610.3.peg.3446"/>
<dbReference type="STRING" id="1203610.HMPREF1536_03382"/>
<evidence type="ECO:0000256" key="1">
    <source>
        <dbReference type="ARBA" id="ARBA00003531"/>
    </source>
</evidence>
<dbReference type="PANTHER" id="PTHR23117">
    <property type="entry name" value="GUANYLATE KINASE-RELATED"/>
    <property type="match status" value="1"/>
</dbReference>
<evidence type="ECO:0000256" key="2">
    <source>
        <dbReference type="ARBA" id="ARBA00004496"/>
    </source>
</evidence>
<dbReference type="InterPro" id="IPR008145">
    <property type="entry name" value="GK/Ca_channel_bsu"/>
</dbReference>
<dbReference type="SMART" id="SM00072">
    <property type="entry name" value="GuKc"/>
    <property type="match status" value="1"/>
</dbReference>
<comment type="subcellular location">
    <subcellularLocation>
        <location evidence="2 13">Cytoplasm</location>
    </subcellularLocation>
</comment>
<dbReference type="FunFam" id="3.30.63.10:FF:000005">
    <property type="entry name" value="Guanylate kinase"/>
    <property type="match status" value="1"/>
</dbReference>
<keyword evidence="6 13" id="KW-0963">Cytoplasm</keyword>
<reference evidence="15 16" key="1">
    <citation type="submission" date="2013-04" db="EMBL/GenBank/DDBJ databases">
        <title>The Genome Sequence of Parabacteroides gordonii DSM 23371.</title>
        <authorList>
            <consortium name="The Broad Institute Genomics Platform"/>
            <person name="Earl A."/>
            <person name="Ward D."/>
            <person name="Feldgarden M."/>
            <person name="Gevers D."/>
            <person name="Martens E."/>
            <person name="Sakamoto M."/>
            <person name="Benno Y."/>
            <person name="Suzuki N."/>
            <person name="Matsunaga N."/>
            <person name="Koshihara K."/>
            <person name="Seki M."/>
            <person name="Komiya H."/>
            <person name="Walker B."/>
            <person name="Young S."/>
            <person name="Zeng Q."/>
            <person name="Gargeya S."/>
            <person name="Fitzgerald M."/>
            <person name="Haas B."/>
            <person name="Abouelleil A."/>
            <person name="Allen A.W."/>
            <person name="Alvarado L."/>
            <person name="Arachchi H.M."/>
            <person name="Berlin A.M."/>
            <person name="Chapman S.B."/>
            <person name="Gainer-Dewar J."/>
            <person name="Goldberg J."/>
            <person name="Griggs A."/>
            <person name="Gujja S."/>
            <person name="Hansen M."/>
            <person name="Howarth C."/>
            <person name="Imamovic A."/>
            <person name="Ireland A."/>
            <person name="Larimer J."/>
            <person name="McCowan C."/>
            <person name="Murphy C."/>
            <person name="Pearson M."/>
            <person name="Poon T.W."/>
            <person name="Priest M."/>
            <person name="Roberts A."/>
            <person name="Saif S."/>
            <person name="Shea T."/>
            <person name="Sisk P."/>
            <person name="Sykes S."/>
            <person name="Wortman J."/>
            <person name="Nusbaum C."/>
            <person name="Birren B."/>
        </authorList>
    </citation>
    <scope>NUCLEOTIDE SEQUENCE [LARGE SCALE GENOMIC DNA]</scope>
    <source>
        <strain evidence="15 16">MS-1</strain>
    </source>
</reference>
<dbReference type="PROSITE" id="PS00856">
    <property type="entry name" value="GUANYLATE_KINASE_1"/>
    <property type="match status" value="1"/>
</dbReference>
<protein>
    <recommendedName>
        <fullName evidence="5 13">Guanylate kinase</fullName>
        <ecNumber evidence="4 13">2.7.4.8</ecNumber>
    </recommendedName>
    <alternativeName>
        <fullName evidence="11 13">GMP kinase</fullName>
    </alternativeName>
</protein>
<evidence type="ECO:0000256" key="11">
    <source>
        <dbReference type="ARBA" id="ARBA00030128"/>
    </source>
</evidence>
<dbReference type="NCBIfam" id="TIGR03263">
    <property type="entry name" value="guanyl_kin"/>
    <property type="match status" value="1"/>
</dbReference>
<organism evidence="15 16">
    <name type="scientific">Parabacteroides gordonii MS-1 = DSM 23371</name>
    <dbReference type="NCBI Taxonomy" id="1203610"/>
    <lineage>
        <taxon>Bacteria</taxon>
        <taxon>Pseudomonadati</taxon>
        <taxon>Bacteroidota</taxon>
        <taxon>Bacteroidia</taxon>
        <taxon>Bacteroidales</taxon>
        <taxon>Tannerellaceae</taxon>
        <taxon>Parabacteroides</taxon>
    </lineage>
</organism>
<dbReference type="AlphaFoldDB" id="A0A0F5JAK1"/>
<evidence type="ECO:0000256" key="6">
    <source>
        <dbReference type="ARBA" id="ARBA00022490"/>
    </source>
</evidence>
<evidence type="ECO:0000256" key="10">
    <source>
        <dbReference type="ARBA" id="ARBA00022840"/>
    </source>
</evidence>
<comment type="catalytic activity">
    <reaction evidence="12 13">
        <text>GMP + ATP = GDP + ADP</text>
        <dbReference type="Rhea" id="RHEA:20780"/>
        <dbReference type="ChEBI" id="CHEBI:30616"/>
        <dbReference type="ChEBI" id="CHEBI:58115"/>
        <dbReference type="ChEBI" id="CHEBI:58189"/>
        <dbReference type="ChEBI" id="CHEBI:456216"/>
        <dbReference type="EC" id="2.7.4.8"/>
    </reaction>
</comment>
<keyword evidence="7 13" id="KW-0808">Transferase</keyword>
<evidence type="ECO:0000313" key="15">
    <source>
        <dbReference type="EMBL" id="KKB54462.1"/>
    </source>
</evidence>
<dbReference type="GO" id="GO:0004385">
    <property type="term" value="F:GMP kinase activity"/>
    <property type="evidence" value="ECO:0007669"/>
    <property type="project" value="UniProtKB-UniRule"/>
</dbReference>
<dbReference type="PROSITE" id="PS50052">
    <property type="entry name" value="GUANYLATE_KINASE_2"/>
    <property type="match status" value="1"/>
</dbReference>
<evidence type="ECO:0000256" key="4">
    <source>
        <dbReference type="ARBA" id="ARBA00012961"/>
    </source>
</evidence>
<dbReference type="InterPro" id="IPR017665">
    <property type="entry name" value="Guanylate_kinase"/>
</dbReference>
<keyword evidence="16" id="KW-1185">Reference proteome</keyword>
<comment type="similarity">
    <text evidence="3 13">Belongs to the guanylate kinase family.</text>
</comment>
<evidence type="ECO:0000256" key="13">
    <source>
        <dbReference type="HAMAP-Rule" id="MF_00328"/>
    </source>
</evidence>
<dbReference type="EC" id="2.7.4.8" evidence="4 13"/>
<gene>
    <name evidence="13" type="primary">gmk</name>
    <name evidence="15" type="ORF">HMPREF1536_03382</name>
</gene>
<evidence type="ECO:0000256" key="9">
    <source>
        <dbReference type="ARBA" id="ARBA00022777"/>
    </source>
</evidence>
<dbReference type="GO" id="GO:0005524">
    <property type="term" value="F:ATP binding"/>
    <property type="evidence" value="ECO:0007669"/>
    <property type="project" value="UniProtKB-UniRule"/>
</dbReference>
<dbReference type="HOGENOM" id="CLU_001715_1_1_10"/>
<dbReference type="GO" id="GO:0005829">
    <property type="term" value="C:cytosol"/>
    <property type="evidence" value="ECO:0007669"/>
    <property type="project" value="TreeGrafter"/>
</dbReference>
<evidence type="ECO:0000259" key="14">
    <source>
        <dbReference type="PROSITE" id="PS50052"/>
    </source>
</evidence>
<evidence type="ECO:0000256" key="8">
    <source>
        <dbReference type="ARBA" id="ARBA00022741"/>
    </source>
</evidence>
<dbReference type="SUPFAM" id="SSF52540">
    <property type="entry name" value="P-loop containing nucleoside triphosphate hydrolases"/>
    <property type="match status" value="1"/>
</dbReference>
<dbReference type="InterPro" id="IPR008144">
    <property type="entry name" value="Guanylate_kin-like_dom"/>
</dbReference>
<keyword evidence="8 13" id="KW-0547">Nucleotide-binding</keyword>
<keyword evidence="9 13" id="KW-0418">Kinase</keyword>
<sequence length="189" mass="21166">MAGKLIIFSAPSGSGKSTIINYLLKQNLNLHFSISATSRAPRGTEKDGVEYYFLTPDEFRARIAADEFLEYEEVYTDKYYGTLKSEVERQLNEGNNIIFDVDVVGGCNIKKFYGNRALSVFIQPPSVAHLRERLEGRGTDAPEVIDSRIAKAEFELGFIPHFDVCIVNDDLATAQAEAFEVIKNFLSQP</sequence>
<comment type="caution">
    <text evidence="15">The sequence shown here is derived from an EMBL/GenBank/DDBJ whole genome shotgun (WGS) entry which is preliminary data.</text>
</comment>
<proteinExistence type="inferred from homology"/>
<dbReference type="PANTHER" id="PTHR23117:SF13">
    <property type="entry name" value="GUANYLATE KINASE"/>
    <property type="match status" value="1"/>
</dbReference>
<name>A0A0F5JAK1_9BACT</name>